<evidence type="ECO:0000256" key="7">
    <source>
        <dbReference type="ARBA" id="ARBA00023136"/>
    </source>
</evidence>
<dbReference type="KEGG" id="aplc:110975907"/>
<name>A0A8B7XXE8_ACAPL</name>
<dbReference type="AlphaFoldDB" id="A0A8B7XXE8"/>
<keyword evidence="6" id="KW-0333">Golgi apparatus</keyword>
<dbReference type="PANTHER" id="PTHR12892">
    <property type="entry name" value="FGF RECEPTOR ACTIVATING PROTEIN 1"/>
    <property type="match status" value="1"/>
</dbReference>
<gene>
    <name evidence="11" type="primary">LOC110975907</name>
</gene>
<feature type="transmembrane region" description="Helical" evidence="8">
    <location>
        <begin position="62"/>
        <end position="86"/>
    </location>
</feature>
<dbReference type="GeneID" id="110975907"/>
<evidence type="ECO:0000259" key="9">
    <source>
        <dbReference type="Pfam" id="PF10277"/>
    </source>
</evidence>
<evidence type="ECO:0000256" key="4">
    <source>
        <dbReference type="ARBA" id="ARBA00022692"/>
    </source>
</evidence>
<feature type="transmembrane region" description="Helical" evidence="8">
    <location>
        <begin position="252"/>
        <end position="272"/>
    </location>
</feature>
<dbReference type="Proteomes" id="UP000694845">
    <property type="component" value="Unplaced"/>
</dbReference>
<dbReference type="RefSeq" id="XP_022084471.1">
    <property type="nucleotide sequence ID" value="XM_022228779.1"/>
</dbReference>
<keyword evidence="3" id="KW-0337">GPI-anchor biosynthesis</keyword>
<dbReference type="GO" id="GO:0006506">
    <property type="term" value="P:GPI anchor biosynthetic process"/>
    <property type="evidence" value="ECO:0007669"/>
    <property type="project" value="UniProtKB-KW"/>
</dbReference>
<proteinExistence type="inferred from homology"/>
<protein>
    <submittedName>
        <fullName evidence="11">Post-GPI attachment to proteins factor 2-like isoform X1</fullName>
    </submittedName>
</protein>
<keyword evidence="10" id="KW-1185">Reference proteome</keyword>
<evidence type="ECO:0000256" key="3">
    <source>
        <dbReference type="ARBA" id="ARBA00022502"/>
    </source>
</evidence>
<dbReference type="GO" id="GO:0000139">
    <property type="term" value="C:Golgi membrane"/>
    <property type="evidence" value="ECO:0007669"/>
    <property type="project" value="UniProtKB-SubCell"/>
</dbReference>
<evidence type="ECO:0000256" key="6">
    <source>
        <dbReference type="ARBA" id="ARBA00023034"/>
    </source>
</evidence>
<comment type="similarity">
    <text evidence="2">Belongs to the PGAP2 family.</text>
</comment>
<evidence type="ECO:0000313" key="10">
    <source>
        <dbReference type="Proteomes" id="UP000694845"/>
    </source>
</evidence>
<dbReference type="GO" id="GO:0005789">
    <property type="term" value="C:endoplasmic reticulum membrane"/>
    <property type="evidence" value="ECO:0007669"/>
    <property type="project" value="TreeGrafter"/>
</dbReference>
<dbReference type="OrthoDB" id="68581at2759"/>
<dbReference type="InterPro" id="IPR039545">
    <property type="entry name" value="PGAP2"/>
</dbReference>
<comment type="subcellular location">
    <subcellularLocation>
        <location evidence="1">Golgi apparatus membrane</location>
        <topology evidence="1">Multi-pass membrane protein</topology>
    </subcellularLocation>
</comment>
<sequence length="296" mass="33323">MLLLLRPKYRIACTPVKLVSGWNTLTYAVPLHCNAHKKMKTTNDVNKNPLASSPSKAMYVKVSAATIFTTSTMAVGFLLCIGLALLFNFRSSIATHCRVPNFLPSISAAIALPPSCYFWRLSVMLTTVQRLLAVKYHHMQYAGVRTSRAWYPMLCNACAMAELLENLSLIALTCVSSTENTDLHENFFISFQVCATVFMILMCLVYRTATGPHPSAWERKSLRAKYICFAVNIICFLIAAACYMVHRYRCKPYAYTVFSFFEYIVVLTNILYHGFVTYDFADVVIAISLPSQLKSD</sequence>
<evidence type="ECO:0000256" key="5">
    <source>
        <dbReference type="ARBA" id="ARBA00022989"/>
    </source>
</evidence>
<dbReference type="InterPro" id="IPR019402">
    <property type="entry name" value="CWH43_N"/>
</dbReference>
<organism evidence="10 11">
    <name type="scientific">Acanthaster planci</name>
    <name type="common">Crown-of-thorns starfish</name>
    <dbReference type="NCBI Taxonomy" id="133434"/>
    <lineage>
        <taxon>Eukaryota</taxon>
        <taxon>Metazoa</taxon>
        <taxon>Echinodermata</taxon>
        <taxon>Eleutherozoa</taxon>
        <taxon>Asterozoa</taxon>
        <taxon>Asteroidea</taxon>
        <taxon>Valvatacea</taxon>
        <taxon>Valvatida</taxon>
        <taxon>Acanthasteridae</taxon>
        <taxon>Acanthaster</taxon>
    </lineage>
</organism>
<accession>A0A8B7XXE8</accession>
<evidence type="ECO:0000313" key="11">
    <source>
        <dbReference type="RefSeq" id="XP_022084471.1"/>
    </source>
</evidence>
<evidence type="ECO:0000256" key="1">
    <source>
        <dbReference type="ARBA" id="ARBA00004653"/>
    </source>
</evidence>
<keyword evidence="7 8" id="KW-0472">Membrane</keyword>
<feature type="transmembrane region" description="Helical" evidence="8">
    <location>
        <begin position="187"/>
        <end position="206"/>
    </location>
</feature>
<reference evidence="11" key="1">
    <citation type="submission" date="2025-08" db="UniProtKB">
        <authorList>
            <consortium name="RefSeq"/>
        </authorList>
    </citation>
    <scope>IDENTIFICATION</scope>
</reference>
<evidence type="ECO:0000256" key="2">
    <source>
        <dbReference type="ARBA" id="ARBA00007414"/>
    </source>
</evidence>
<keyword evidence="4 8" id="KW-0812">Transmembrane</keyword>
<feature type="domain" description="CWH43-like N-terminal" evidence="9">
    <location>
        <begin position="67"/>
        <end position="282"/>
    </location>
</feature>
<evidence type="ECO:0000256" key="8">
    <source>
        <dbReference type="SAM" id="Phobius"/>
    </source>
</evidence>
<keyword evidence="5 8" id="KW-1133">Transmembrane helix</keyword>
<dbReference type="PANTHER" id="PTHR12892:SF11">
    <property type="entry name" value="POST-GPI ATTACHMENT TO PROTEINS FACTOR 2"/>
    <property type="match status" value="1"/>
</dbReference>
<dbReference type="Pfam" id="PF10277">
    <property type="entry name" value="Frag1"/>
    <property type="match status" value="1"/>
</dbReference>
<feature type="transmembrane region" description="Helical" evidence="8">
    <location>
        <begin position="226"/>
        <end position="246"/>
    </location>
</feature>